<name>X1QY06_9ZZZZ</name>
<proteinExistence type="predicted"/>
<sequence length="165" mass="19707">MKACVFVDGENFRHAIVNLFPQFEQEQYLPKYAKWAEFFDWLVSQVLEDGQRIRTYWYVIKMLDFFPYNLPNPKTVTTYPKEFEKLKIILSKYETYQKELDGLKEPHKTSRMVAMLEELCERHNEMEKRFNGWTTIQDGISSKHKGIEFRRAGAMTCNLFVNKLG</sequence>
<accession>X1QY06</accession>
<evidence type="ECO:0000313" key="1">
    <source>
        <dbReference type="EMBL" id="GAI55755.1"/>
    </source>
</evidence>
<evidence type="ECO:0008006" key="2">
    <source>
        <dbReference type="Google" id="ProtNLM"/>
    </source>
</evidence>
<dbReference type="AlphaFoldDB" id="X1QY06"/>
<dbReference type="EMBL" id="BARV01037928">
    <property type="protein sequence ID" value="GAI55755.1"/>
    <property type="molecule type" value="Genomic_DNA"/>
</dbReference>
<organism evidence="1">
    <name type="scientific">marine sediment metagenome</name>
    <dbReference type="NCBI Taxonomy" id="412755"/>
    <lineage>
        <taxon>unclassified sequences</taxon>
        <taxon>metagenomes</taxon>
        <taxon>ecological metagenomes</taxon>
    </lineage>
</organism>
<gene>
    <name evidence="1" type="ORF">S06H3_58561</name>
</gene>
<comment type="caution">
    <text evidence="1">The sequence shown here is derived from an EMBL/GenBank/DDBJ whole genome shotgun (WGS) entry which is preliminary data.</text>
</comment>
<feature type="non-terminal residue" evidence="1">
    <location>
        <position position="165"/>
    </location>
</feature>
<protein>
    <recommendedName>
        <fullName evidence="2">NYN domain-containing protein</fullName>
    </recommendedName>
</protein>
<reference evidence="1" key="1">
    <citation type="journal article" date="2014" name="Front. Microbiol.">
        <title>High frequency of phylogenetically diverse reductive dehalogenase-homologous genes in deep subseafloor sedimentary metagenomes.</title>
        <authorList>
            <person name="Kawai M."/>
            <person name="Futagami T."/>
            <person name="Toyoda A."/>
            <person name="Takaki Y."/>
            <person name="Nishi S."/>
            <person name="Hori S."/>
            <person name="Arai W."/>
            <person name="Tsubouchi T."/>
            <person name="Morono Y."/>
            <person name="Uchiyama I."/>
            <person name="Ito T."/>
            <person name="Fujiyama A."/>
            <person name="Inagaki F."/>
            <person name="Takami H."/>
        </authorList>
    </citation>
    <scope>NUCLEOTIDE SEQUENCE</scope>
    <source>
        <strain evidence="1">Expedition CK06-06</strain>
    </source>
</reference>